<reference evidence="1 2" key="1">
    <citation type="journal article" date="2019" name="Nat. Ecol. Evol.">
        <title>Megaphylogeny resolves global patterns of mushroom evolution.</title>
        <authorList>
            <person name="Varga T."/>
            <person name="Krizsan K."/>
            <person name="Foldi C."/>
            <person name="Dima B."/>
            <person name="Sanchez-Garcia M."/>
            <person name="Sanchez-Ramirez S."/>
            <person name="Szollosi G.J."/>
            <person name="Szarkandi J.G."/>
            <person name="Papp V."/>
            <person name="Albert L."/>
            <person name="Andreopoulos W."/>
            <person name="Angelini C."/>
            <person name="Antonin V."/>
            <person name="Barry K.W."/>
            <person name="Bougher N.L."/>
            <person name="Buchanan P."/>
            <person name="Buyck B."/>
            <person name="Bense V."/>
            <person name="Catcheside P."/>
            <person name="Chovatia M."/>
            <person name="Cooper J."/>
            <person name="Damon W."/>
            <person name="Desjardin D."/>
            <person name="Finy P."/>
            <person name="Geml J."/>
            <person name="Haridas S."/>
            <person name="Hughes K."/>
            <person name="Justo A."/>
            <person name="Karasinski D."/>
            <person name="Kautmanova I."/>
            <person name="Kiss B."/>
            <person name="Kocsube S."/>
            <person name="Kotiranta H."/>
            <person name="LaButti K.M."/>
            <person name="Lechner B.E."/>
            <person name="Liimatainen K."/>
            <person name="Lipzen A."/>
            <person name="Lukacs Z."/>
            <person name="Mihaltcheva S."/>
            <person name="Morgado L.N."/>
            <person name="Niskanen T."/>
            <person name="Noordeloos M.E."/>
            <person name="Ohm R.A."/>
            <person name="Ortiz-Santana B."/>
            <person name="Ovrebo C."/>
            <person name="Racz N."/>
            <person name="Riley R."/>
            <person name="Savchenko A."/>
            <person name="Shiryaev A."/>
            <person name="Soop K."/>
            <person name="Spirin V."/>
            <person name="Szebenyi C."/>
            <person name="Tomsovsky M."/>
            <person name="Tulloss R.E."/>
            <person name="Uehling J."/>
            <person name="Grigoriev I.V."/>
            <person name="Vagvolgyi C."/>
            <person name="Papp T."/>
            <person name="Martin F.M."/>
            <person name="Miettinen O."/>
            <person name="Hibbett D.S."/>
            <person name="Nagy L.G."/>
        </authorList>
    </citation>
    <scope>NUCLEOTIDE SEQUENCE [LARGE SCALE GENOMIC DNA]</scope>
    <source>
        <strain evidence="1 2">NL-1719</strain>
    </source>
</reference>
<name>A0ACD3AWP1_9AGAR</name>
<dbReference type="EMBL" id="ML208318">
    <property type="protein sequence ID" value="TFK70140.1"/>
    <property type="molecule type" value="Genomic_DNA"/>
</dbReference>
<dbReference type="Proteomes" id="UP000308600">
    <property type="component" value="Unassembled WGS sequence"/>
</dbReference>
<proteinExistence type="predicted"/>
<accession>A0ACD3AWP1</accession>
<gene>
    <name evidence="1" type="ORF">BDN72DRAFT_959050</name>
</gene>
<evidence type="ECO:0000313" key="1">
    <source>
        <dbReference type="EMBL" id="TFK70140.1"/>
    </source>
</evidence>
<evidence type="ECO:0000313" key="2">
    <source>
        <dbReference type="Proteomes" id="UP000308600"/>
    </source>
</evidence>
<protein>
    <submittedName>
        <fullName evidence="1">Uncharacterized protein</fullName>
    </submittedName>
</protein>
<sequence>MLQPIFPTELVFEIVLWVNVDFIDFDRCRTLFSCCLVSRSWLAIAQPLLFSRVILKVGMARREDLATTIINYPKVKQYIHQLQLDIRPFGSGNPVQDVVVLAGTLGGWKFRGLRLENALGGFISQSFLTLPPSDRLTSLSLRAINVVPSLLTSLPSTLRELQLRDVYVENLQSLISGSYTSNLGHWTPSPRPRIQKLSITNGHRIVSWFCQPHCHLDLSQLETLLLCEDGFIGNLEIVRLFLCMVGPTIQHLFLDLPSNVSGSLMIPSGSRLPLEDMKQIKSISLRLSTHNTGFLRIVDFLKHLPGGQLEEFCIYTVPMVKKLAHAPGWGILDDELTVKGTHVYICPPASTRVYTRGEKDKVLLATIFRLAPTLYNQGRLTVIPSFGPSMPVKDDLKAPLSSLGPTYIPVNSSGAKMRRALWRFALSN</sequence>
<organism evidence="1 2">
    <name type="scientific">Pluteus cervinus</name>
    <dbReference type="NCBI Taxonomy" id="181527"/>
    <lineage>
        <taxon>Eukaryota</taxon>
        <taxon>Fungi</taxon>
        <taxon>Dikarya</taxon>
        <taxon>Basidiomycota</taxon>
        <taxon>Agaricomycotina</taxon>
        <taxon>Agaricomycetes</taxon>
        <taxon>Agaricomycetidae</taxon>
        <taxon>Agaricales</taxon>
        <taxon>Pluteineae</taxon>
        <taxon>Pluteaceae</taxon>
        <taxon>Pluteus</taxon>
    </lineage>
</organism>
<keyword evidence="2" id="KW-1185">Reference proteome</keyword>